<proteinExistence type="inferred from homology"/>
<evidence type="ECO:0000256" key="1">
    <source>
        <dbReference type="ARBA" id="ARBA00004123"/>
    </source>
</evidence>
<evidence type="ECO:0000256" key="3">
    <source>
        <dbReference type="ARBA" id="ARBA00016672"/>
    </source>
</evidence>
<keyword evidence="5" id="KW-0804">Transcription</keyword>
<dbReference type="InterPro" id="IPR038846">
    <property type="entry name" value="RPC9"/>
</dbReference>
<comment type="subcellular location">
    <subcellularLocation>
        <location evidence="1">Nucleus</location>
    </subcellularLocation>
</comment>
<feature type="domain" description="RNA polymerase Rpb4/RPC9 core" evidence="10">
    <location>
        <begin position="1"/>
        <end position="119"/>
    </location>
</feature>
<dbReference type="RefSeq" id="XP_065650265.1">
    <property type="nucleotide sequence ID" value="XM_065794193.1"/>
</dbReference>
<dbReference type="CDD" id="cd02440">
    <property type="entry name" value="AdoMet_MTases"/>
    <property type="match status" value="1"/>
</dbReference>
<comment type="function">
    <text evidence="7">Accessory protein for the calcitonin gene-related peptide (CGRP) receptor. It modulates CGRP responsiveness in a variety of tissues.</text>
</comment>
<reference evidence="12" key="1">
    <citation type="submission" date="2025-08" db="UniProtKB">
        <authorList>
            <consortium name="RefSeq"/>
        </authorList>
    </citation>
    <scope>IDENTIFICATION</scope>
</reference>
<keyword evidence="6" id="KW-0539">Nucleus</keyword>
<keyword evidence="4" id="KW-0240">DNA-directed RNA polymerase</keyword>
<name>A0ABM4BMG3_HYDVU</name>
<evidence type="ECO:0000256" key="6">
    <source>
        <dbReference type="ARBA" id="ARBA00023242"/>
    </source>
</evidence>
<dbReference type="Proteomes" id="UP001652625">
    <property type="component" value="Chromosome 03"/>
</dbReference>
<evidence type="ECO:0000256" key="4">
    <source>
        <dbReference type="ARBA" id="ARBA00022478"/>
    </source>
</evidence>
<sequence>MEIVSENCAYLSNMEVFQLLDKEKLVEHKHSNTATVAYQTLKYLEKTPCKAQNNDQVTNFLNAIQHYNFTKAEKLQLVNLRPTSIIEMQLIIEELDERLKTEEELENLIHIINRFFPESDSIKIMSFKFNFGESEQETDMPKITTNGMFRECRQHLYKEYSQRFDDFKDLIVGDIQLFYLNPLIASNRVEEKELKSLLESSDLKAGTYEGGFKVWECTFDLLEYLKDHKKCVLNKSVLDLGCGSGLLGVFAFFSGAKKICLQDYNSEVIEEFTFPSVHQSLAKCGDEAFLQFEFYSGDWDNMCVYFSELKKERFDVILSSETIYTVEYYPKLLRVLEEQLTPNGVAYFAAKTHYFGVGGGTLDFIQFIRNNSKFFATTIITNNDGVCREIIKISRLS</sequence>
<evidence type="ECO:0000256" key="5">
    <source>
        <dbReference type="ARBA" id="ARBA00023163"/>
    </source>
</evidence>
<dbReference type="InterPro" id="IPR019410">
    <property type="entry name" value="Methyltransf_16"/>
</dbReference>
<dbReference type="InterPro" id="IPR038324">
    <property type="entry name" value="Rpb4/RPC9_sf"/>
</dbReference>
<evidence type="ECO:0000313" key="11">
    <source>
        <dbReference type="Proteomes" id="UP001652625"/>
    </source>
</evidence>
<comment type="similarity">
    <text evidence="2">Belongs to the eukaryotic RPC9 RNA polymerase subunit family.</text>
</comment>
<evidence type="ECO:0000256" key="8">
    <source>
        <dbReference type="ARBA" id="ARBA00044007"/>
    </source>
</evidence>
<evidence type="ECO:0000256" key="9">
    <source>
        <dbReference type="ARBA" id="ARBA00045808"/>
    </source>
</evidence>
<comment type="function">
    <text evidence="9">DNA-dependent RNA polymerase catalyzes the transcription of DNA into RNA using the four ribonucleoside triphosphates as substrates. Specific peripheric component of RNA polymerase III (Pol III) which synthesizes small non-coding RNAs including 5S rRNA, snRNAs, tRNAs and miRNAs from at least 500 distinct genomic loci. With POLR3H/RPC8 forms a mobile stalk that protrudes from Pol III core and functions primarily in transcription initiation. Pol III plays a key role in sensing and limiting infection by intracellular bacteria and DNA viruses. Acts as nuclear and cytosolic DNA sensor involved in innate immune response. Can sense non-self dsDNA that serves as template for transcription into dsRNA. The non-self RNA polymerase III transcripts, such as Epstein-Barr virus-encoded RNAs (EBERs) induce type I interferon and NF-kappa-B through the RIG-I pathway.</text>
</comment>
<dbReference type="PANTHER" id="PTHR15561">
    <property type="entry name" value="CALCITONIN GENE-RELATED PEPTIDE-RECEPTOR COMPONENT PROTEIN"/>
    <property type="match status" value="1"/>
</dbReference>
<dbReference type="Gene3D" id="1.20.1250.40">
    <property type="match status" value="1"/>
</dbReference>
<keyword evidence="12" id="KW-0489">Methyltransferase</keyword>
<dbReference type="GO" id="GO:0008168">
    <property type="term" value="F:methyltransferase activity"/>
    <property type="evidence" value="ECO:0007669"/>
    <property type="project" value="UniProtKB-KW"/>
</dbReference>
<dbReference type="InterPro" id="IPR029063">
    <property type="entry name" value="SAM-dependent_MTases_sf"/>
</dbReference>
<gene>
    <name evidence="12" type="primary">LOC124808503</name>
</gene>
<dbReference type="GO" id="GO:0032259">
    <property type="term" value="P:methylation"/>
    <property type="evidence" value="ECO:0007669"/>
    <property type="project" value="UniProtKB-KW"/>
</dbReference>
<dbReference type="InterPro" id="IPR005574">
    <property type="entry name" value="Rpb4/RPC9"/>
</dbReference>
<comment type="subunit">
    <text evidence="8">Component of the RNA polymerase III complex consisting of 17 subunits: a ten-subunit horseshoe-shaped catalytic core composed of POLR3A/RPC1, POLR3B/RPC2, POLR1C/RPAC1, POLR1D/RPAC2, POLR3K/RPC10, POLR2E/RPABC1, POLR2F/RPABC2, POLR2H/RPABC3, POLR2K/RPABC4 and POLR2L/RPABC5; a mobile stalk composed of two subunits POLR3H/RPC8 and CRCP/RPC9, protruding from the core and functioning primarily in transcription initiation; and additional subunits homologous to general transcription factors of the RNA polymerase II machinery, POLR3C/RPC3-POLR3F/RPC6-POLR3G/RPC7 heterotrimer required for transcription initiation and POLR3D/RPC4-POLR3E/RPC5 heterodimer involved in both transcription initiation and termination.</text>
</comment>
<evidence type="ECO:0000256" key="2">
    <source>
        <dbReference type="ARBA" id="ARBA00006898"/>
    </source>
</evidence>
<protein>
    <recommendedName>
        <fullName evidence="3">DNA-directed RNA polymerase III subunit RPC9</fullName>
    </recommendedName>
</protein>
<keyword evidence="12" id="KW-0808">Transferase</keyword>
<accession>A0ABM4BMG3</accession>
<dbReference type="GeneID" id="124808503"/>
<dbReference type="SUPFAM" id="SSF53335">
    <property type="entry name" value="S-adenosyl-L-methionine-dependent methyltransferases"/>
    <property type="match status" value="1"/>
</dbReference>
<organism evidence="11 12">
    <name type="scientific">Hydra vulgaris</name>
    <name type="common">Hydra</name>
    <name type="synonym">Hydra attenuata</name>
    <dbReference type="NCBI Taxonomy" id="6087"/>
    <lineage>
        <taxon>Eukaryota</taxon>
        <taxon>Metazoa</taxon>
        <taxon>Cnidaria</taxon>
        <taxon>Hydrozoa</taxon>
        <taxon>Hydroidolina</taxon>
        <taxon>Anthoathecata</taxon>
        <taxon>Aplanulata</taxon>
        <taxon>Hydridae</taxon>
        <taxon>Hydra</taxon>
    </lineage>
</organism>
<dbReference type="Pfam" id="PF03874">
    <property type="entry name" value="RNA_pol_Rpb4"/>
    <property type="match status" value="1"/>
</dbReference>
<dbReference type="SMART" id="SM00657">
    <property type="entry name" value="RPOL4c"/>
    <property type="match status" value="1"/>
</dbReference>
<dbReference type="PANTHER" id="PTHR15561:SF0">
    <property type="entry name" value="DNA-DIRECTED RNA POLYMERASE III SUBUNIT RPC9"/>
    <property type="match status" value="1"/>
</dbReference>
<dbReference type="Gene3D" id="3.40.50.150">
    <property type="entry name" value="Vaccinia Virus protein VP39"/>
    <property type="match status" value="1"/>
</dbReference>
<evidence type="ECO:0000259" key="10">
    <source>
        <dbReference type="SMART" id="SM00657"/>
    </source>
</evidence>
<evidence type="ECO:0000256" key="7">
    <source>
        <dbReference type="ARBA" id="ARBA00043924"/>
    </source>
</evidence>
<keyword evidence="11" id="KW-1185">Reference proteome</keyword>
<evidence type="ECO:0000313" key="12">
    <source>
        <dbReference type="RefSeq" id="XP_065650265.1"/>
    </source>
</evidence>
<dbReference type="InterPro" id="IPR010997">
    <property type="entry name" value="HRDC-like_sf"/>
</dbReference>
<dbReference type="SUPFAM" id="SSF47819">
    <property type="entry name" value="HRDC-like"/>
    <property type="match status" value="1"/>
</dbReference>
<dbReference type="InterPro" id="IPR006590">
    <property type="entry name" value="RNA_pol_Rpb4/RPC9_core"/>
</dbReference>
<dbReference type="Pfam" id="PF10294">
    <property type="entry name" value="Methyltransf_16"/>
    <property type="match status" value="1"/>
</dbReference>